<dbReference type="Gene3D" id="3.30.300.360">
    <property type="entry name" value="Protein of unknown function (DUF2498)"/>
    <property type="match status" value="1"/>
</dbReference>
<protein>
    <recommendedName>
        <fullName evidence="3">Protein YciN</fullName>
    </recommendedName>
</protein>
<dbReference type="Proteomes" id="UP000184600">
    <property type="component" value="Unassembled WGS sequence"/>
</dbReference>
<dbReference type="NCBIfam" id="NF008265">
    <property type="entry name" value="PRK11037.1"/>
    <property type="match status" value="1"/>
</dbReference>
<name>A0A1M7Z346_9VIBR</name>
<dbReference type="Pfam" id="PF10692">
    <property type="entry name" value="DUF2498"/>
    <property type="match status" value="1"/>
</dbReference>
<organism evidence="1 2">
    <name type="scientific">Vibrio quintilis</name>
    <dbReference type="NCBI Taxonomy" id="1117707"/>
    <lineage>
        <taxon>Bacteria</taxon>
        <taxon>Pseudomonadati</taxon>
        <taxon>Pseudomonadota</taxon>
        <taxon>Gammaproteobacteria</taxon>
        <taxon>Vibrionales</taxon>
        <taxon>Vibrionaceae</taxon>
        <taxon>Vibrio</taxon>
    </lineage>
</organism>
<dbReference type="EMBL" id="FRFG01000106">
    <property type="protein sequence ID" value="SHO59210.1"/>
    <property type="molecule type" value="Genomic_DNA"/>
</dbReference>
<keyword evidence="2" id="KW-1185">Reference proteome</keyword>
<dbReference type="AlphaFoldDB" id="A0A1M7Z346"/>
<gene>
    <name evidence="1" type="ORF">VQ7734_04990</name>
</gene>
<dbReference type="InterPro" id="IPR019633">
    <property type="entry name" value="DUF2498"/>
</dbReference>
<dbReference type="InterPro" id="IPR038191">
    <property type="entry name" value="YciN_sf"/>
</dbReference>
<evidence type="ECO:0000313" key="2">
    <source>
        <dbReference type="Proteomes" id="UP000184600"/>
    </source>
</evidence>
<evidence type="ECO:0008006" key="3">
    <source>
        <dbReference type="Google" id="ProtNLM"/>
    </source>
</evidence>
<sequence length="130" mass="15278">MLLKKKTDLWGISQNLCIQNRRYPFLIDPKTLIHTMLCQKYRIEKRVTVNEKKKIPATDLLMIANQLIQEHDQYMDGMRADSVEEKDGVLIFKGNYFLNESGLPTEKTTVVFNVFKYLAHHLSKEFTLQD</sequence>
<evidence type="ECO:0000313" key="1">
    <source>
        <dbReference type="EMBL" id="SHO59210.1"/>
    </source>
</evidence>
<accession>A0A1M7Z346</accession>
<reference evidence="2" key="1">
    <citation type="submission" date="2016-12" db="EMBL/GenBank/DDBJ databases">
        <authorList>
            <person name="Rodrigo-Torres L."/>
            <person name="Arahal R.D."/>
            <person name="Lucena T."/>
        </authorList>
    </citation>
    <scope>NUCLEOTIDE SEQUENCE [LARGE SCALE GENOMIC DNA]</scope>
</reference>
<dbReference type="STRING" id="1117707.VQ7734_04990"/>
<proteinExistence type="predicted"/>